<dbReference type="InterPro" id="IPR045076">
    <property type="entry name" value="MutS"/>
</dbReference>
<evidence type="ECO:0000259" key="13">
    <source>
        <dbReference type="PROSITE" id="PS00486"/>
    </source>
</evidence>
<dbReference type="FunFam" id="3.40.50.300:FF:000870">
    <property type="entry name" value="MutS protein homolog 4"/>
    <property type="match status" value="1"/>
</dbReference>
<comment type="similarity">
    <text evidence="2">Belongs to the DNA mismatch repair MutS family. MSH3 subfamily.</text>
</comment>
<evidence type="ECO:0000256" key="1">
    <source>
        <dbReference type="ARBA" id="ARBA00004123"/>
    </source>
</evidence>
<dbReference type="SMART" id="SM00534">
    <property type="entry name" value="MUTSac"/>
    <property type="match status" value="1"/>
</dbReference>
<dbReference type="GeneID" id="756012"/>
<dbReference type="InterPro" id="IPR007696">
    <property type="entry name" value="DNA_mismatch_repair_MutS_core"/>
</dbReference>
<dbReference type="InterPro" id="IPR007695">
    <property type="entry name" value="DNA_mismatch_repair_MutS-lik_N"/>
</dbReference>
<evidence type="ECO:0000256" key="6">
    <source>
        <dbReference type="ARBA" id="ARBA00022840"/>
    </source>
</evidence>
<dbReference type="InterPro" id="IPR000432">
    <property type="entry name" value="DNA_mismatch_repair_MutS_C"/>
</dbReference>
<evidence type="ECO:0000256" key="9">
    <source>
        <dbReference type="ARBA" id="ARBA00023242"/>
    </source>
</evidence>
<dbReference type="InterPro" id="IPR027417">
    <property type="entry name" value="P-loop_NTPase"/>
</dbReference>
<keyword evidence="4 11" id="KW-0547">Nucleotide-binding</keyword>
<comment type="subcellular location">
    <subcellularLocation>
        <location evidence="1">Nucleus</location>
    </subcellularLocation>
</comment>
<reference evidence="14" key="2">
    <citation type="submission" date="2021-01" db="UniProtKB">
        <authorList>
            <consortium name="EnsemblMetazoa"/>
        </authorList>
    </citation>
    <scope>IDENTIFICATION</scope>
</reference>
<dbReference type="PANTHER" id="PTHR11361">
    <property type="entry name" value="DNA MISMATCH REPAIR PROTEIN MUTS FAMILY MEMBER"/>
    <property type="match status" value="1"/>
</dbReference>
<dbReference type="InterPro" id="IPR007861">
    <property type="entry name" value="DNA_mismatch_repair_MutS_clamp"/>
</dbReference>
<evidence type="ECO:0000256" key="5">
    <source>
        <dbReference type="ARBA" id="ARBA00022763"/>
    </source>
</evidence>
<dbReference type="Gene3D" id="1.10.1420.10">
    <property type="match status" value="2"/>
</dbReference>
<evidence type="ECO:0000256" key="11">
    <source>
        <dbReference type="RuleBase" id="RU003756"/>
    </source>
</evidence>
<evidence type="ECO:0000256" key="10">
    <source>
        <dbReference type="ARBA" id="ARBA00073774"/>
    </source>
</evidence>
<evidence type="ECO:0000256" key="8">
    <source>
        <dbReference type="ARBA" id="ARBA00023204"/>
    </source>
</evidence>
<dbReference type="SUPFAM" id="SSF55271">
    <property type="entry name" value="DNA repair protein MutS, domain I"/>
    <property type="match status" value="1"/>
</dbReference>
<keyword evidence="15" id="KW-1185">Reference proteome</keyword>
<feature type="domain" description="DNA mismatch repair proteins mutS family" evidence="13">
    <location>
        <begin position="964"/>
        <end position="980"/>
    </location>
</feature>
<dbReference type="InterPro" id="IPR007860">
    <property type="entry name" value="DNA_mmatch_repair_MutS_con_dom"/>
</dbReference>
<keyword evidence="8 11" id="KW-0234">DNA repair</keyword>
<dbReference type="Gene3D" id="3.30.420.110">
    <property type="entry name" value="MutS, connector domain"/>
    <property type="match status" value="1"/>
</dbReference>
<dbReference type="AlphaFoldDB" id="A0A7M7N710"/>
<evidence type="ECO:0000256" key="2">
    <source>
        <dbReference type="ARBA" id="ARBA00007094"/>
    </source>
</evidence>
<dbReference type="GO" id="GO:0140664">
    <property type="term" value="F:ATP-dependent DNA damage sensor activity"/>
    <property type="evidence" value="ECO:0007669"/>
    <property type="project" value="InterPro"/>
</dbReference>
<feature type="region of interest" description="Disordered" evidence="12">
    <location>
        <begin position="1"/>
        <end position="82"/>
    </location>
</feature>
<dbReference type="CTD" id="4437"/>
<dbReference type="OMA" id="INMHAAR"/>
<proteinExistence type="inferred from homology"/>
<dbReference type="Pfam" id="PF05192">
    <property type="entry name" value="MutS_III"/>
    <property type="match status" value="1"/>
</dbReference>
<feature type="compositionally biased region" description="Low complexity" evidence="12">
    <location>
        <begin position="118"/>
        <end position="127"/>
    </location>
</feature>
<dbReference type="SUPFAM" id="SSF48334">
    <property type="entry name" value="DNA repair protein MutS, domain III"/>
    <property type="match status" value="1"/>
</dbReference>
<dbReference type="SMART" id="SM00533">
    <property type="entry name" value="MUTSd"/>
    <property type="match status" value="1"/>
</dbReference>
<dbReference type="Gene3D" id="3.40.1170.10">
    <property type="entry name" value="DNA repair protein MutS, domain I"/>
    <property type="match status" value="1"/>
</dbReference>
<organism evidence="14 15">
    <name type="scientific">Strongylocentrotus purpuratus</name>
    <name type="common">Purple sea urchin</name>
    <dbReference type="NCBI Taxonomy" id="7668"/>
    <lineage>
        <taxon>Eukaryota</taxon>
        <taxon>Metazoa</taxon>
        <taxon>Echinodermata</taxon>
        <taxon>Eleutherozoa</taxon>
        <taxon>Echinozoa</taxon>
        <taxon>Echinoidea</taxon>
        <taxon>Euechinoidea</taxon>
        <taxon>Echinacea</taxon>
        <taxon>Camarodonta</taxon>
        <taxon>Echinidea</taxon>
        <taxon>Strongylocentrotidae</taxon>
        <taxon>Strongylocentrotus</taxon>
    </lineage>
</organism>
<dbReference type="GO" id="GO:0006298">
    <property type="term" value="P:mismatch repair"/>
    <property type="evidence" value="ECO:0000318"/>
    <property type="project" value="GO_Central"/>
</dbReference>
<keyword evidence="5 11" id="KW-0227">DNA damage</keyword>
<dbReference type="InterPro" id="IPR016151">
    <property type="entry name" value="DNA_mismatch_repair_MutS_N"/>
</dbReference>
<dbReference type="KEGG" id="spu:756012"/>
<dbReference type="Pfam" id="PF00488">
    <property type="entry name" value="MutS_V"/>
    <property type="match status" value="1"/>
</dbReference>
<protein>
    <recommendedName>
        <fullName evidence="3 10">DNA mismatch repair protein MSH3</fullName>
    </recommendedName>
    <alternativeName>
        <fullName evidence="3 10">DNA mismatch repair protein MSH3</fullName>
    </alternativeName>
</protein>
<reference evidence="15" key="1">
    <citation type="submission" date="2015-02" db="EMBL/GenBank/DDBJ databases">
        <title>Genome sequencing for Strongylocentrotus purpuratus.</title>
        <authorList>
            <person name="Murali S."/>
            <person name="Liu Y."/>
            <person name="Vee V."/>
            <person name="English A."/>
            <person name="Wang M."/>
            <person name="Skinner E."/>
            <person name="Han Y."/>
            <person name="Muzny D.M."/>
            <person name="Worley K.C."/>
            <person name="Gibbs R.A."/>
        </authorList>
    </citation>
    <scope>NUCLEOTIDE SEQUENCE</scope>
</reference>
<name>A0A7M7N710_STRPU</name>
<evidence type="ECO:0000256" key="7">
    <source>
        <dbReference type="ARBA" id="ARBA00023125"/>
    </source>
</evidence>
<feature type="compositionally biased region" description="Low complexity" evidence="12">
    <location>
        <begin position="191"/>
        <end position="203"/>
    </location>
</feature>
<feature type="compositionally biased region" description="Polar residues" evidence="12">
    <location>
        <begin position="30"/>
        <end position="40"/>
    </location>
</feature>
<dbReference type="NCBIfam" id="NF003810">
    <property type="entry name" value="PRK05399.1"/>
    <property type="match status" value="1"/>
</dbReference>
<dbReference type="SUPFAM" id="SSF53150">
    <property type="entry name" value="DNA repair protein MutS, domain II"/>
    <property type="match status" value="1"/>
</dbReference>
<feature type="compositionally biased region" description="Basic and acidic residues" evidence="12">
    <location>
        <begin position="63"/>
        <end position="77"/>
    </location>
</feature>
<dbReference type="GO" id="GO:0005524">
    <property type="term" value="F:ATP binding"/>
    <property type="evidence" value="ECO:0007669"/>
    <property type="project" value="UniProtKB-KW"/>
</dbReference>
<dbReference type="Pfam" id="PF01624">
    <property type="entry name" value="MutS_I"/>
    <property type="match status" value="1"/>
</dbReference>
<dbReference type="InParanoid" id="A0A7M7N710"/>
<dbReference type="Pfam" id="PF05190">
    <property type="entry name" value="MutS_IV"/>
    <property type="match status" value="1"/>
</dbReference>
<sequence length="1119" mass="123942">MSSKKKVQPTLSRFFTTKSTKKVDDTSKSNGGSDIISTDSLAGKRPRSIGEDEDFQQNSPKQLKLDGKVLHDSDSRDIPPLSAGTLQKLNAFALASSHAESESRHGMHGDTNKPPLSPSNISSPLCLAGETEGPRSPVGPKSETIQKESRTSTPATSISSDPRTPSNGAQVTRCKGSPKLTALKNKFSRHSGSSTISSPRVSSTGFSDNVSGKTSRVKKSQYTPLEQQFMKIKESYTDTVLLVECGYRYRFFGEDAEIASRDLNIFCHLDHNFMTASIPTHRLFVHVRRLVAKGHKVGVVKQMETAALKAAGDNKGQPFERKLTALYTKSTLIGEDLEPSSQNGQYAEEQPAFSSSPTSYLLCVCELPKEGSKSPKKDHIQIGLAAVQPATGDVIYDSFHDNGHLSELDTRLHHIQPVELLLPETLSDKTEKLLKDFRMSSQTEDRIRIERLPADVFQYTSAVEEVSSFYGNQTETQSAKTGVLQSVLSLPKPVICCLAALLKYLKEFNLHRILQATSNMRAFNSSQDTLRLDACAFRNLEIFQNQVDGSEKGTLLWVLNHTKTRYGKRQLMKWLSQPLTDVQDIESRLEAVTELLDSDSSSLDKLCQVLSRSPDVERGLCSIYHKKCSPAEFVTVTRALSRLSLTVKTLRESVDIKSVLLKDILIQMPSLLEGIDSFLASINEKAVRDGDKTKLFADPSQFPSVHQCMQDIEAVKSKMAEHRQRLRKEVAMPTADYVTVSGNEYMIEVKNSQVKKVPKDWLQISGTKQVSRYRPPYVEESFKRLCQLREQLAADCQNAWLEFLESFGENYFSYRRAVQHLASFDCLLSLATVSKQDGYCRPTIHDGPCKIDIKGGRHPVVSTLKADGDQYVPNDTSINVDGLNCMIITGPNMGGKSSYIKQVALITIMAQLGSYVPAESASIGAVDAIFTRMGASDDIFRNRSTFMSELLEASDIMAKATCRSLVIMDELGRGTSTHDGVAIAFATARHLIEEVKCLTLFVTHYPPLAELSDHYPTQVGNFHMSFLLHDAEDEDPVEKLTFLYQLVDGVAGRSYGLNVARLADIPDAILEKASSKSHDLEKSVTVMRSAKEHFTNLWRKLSSDPVGPCDVKQVLASLN</sequence>
<comment type="function">
    <text evidence="11">Component of the post-replicative DNA mismatch repair system (MMR).</text>
</comment>
<dbReference type="PANTHER" id="PTHR11361:SF122">
    <property type="entry name" value="DNA MISMATCH REPAIR PROTEIN MSH3"/>
    <property type="match status" value="1"/>
</dbReference>
<keyword evidence="7 11" id="KW-0238">DNA-binding</keyword>
<keyword evidence="9" id="KW-0539">Nucleus</keyword>
<feature type="compositionally biased region" description="Polar residues" evidence="12">
    <location>
        <begin position="204"/>
        <end position="213"/>
    </location>
</feature>
<keyword evidence="6" id="KW-0067">ATP-binding</keyword>
<dbReference type="GO" id="GO:0005634">
    <property type="term" value="C:nucleus"/>
    <property type="evidence" value="ECO:0000318"/>
    <property type="project" value="GO_Central"/>
</dbReference>
<dbReference type="FunFam" id="3.30.420.110:FF:000063">
    <property type="entry name" value="Uncharacterized protein"/>
    <property type="match status" value="1"/>
</dbReference>
<dbReference type="GO" id="GO:0006312">
    <property type="term" value="P:mitotic recombination"/>
    <property type="evidence" value="ECO:0000318"/>
    <property type="project" value="GO_Central"/>
</dbReference>
<dbReference type="EnsemblMetazoa" id="XM_030976362">
    <property type="protein sequence ID" value="XP_030832222"/>
    <property type="gene ID" value="LOC756012"/>
</dbReference>
<feature type="compositionally biased region" description="Basic and acidic residues" evidence="12">
    <location>
        <begin position="99"/>
        <end position="111"/>
    </location>
</feature>
<dbReference type="FunFam" id="3.40.1170.10:FF:000004">
    <property type="entry name" value="DNA mismatch repair protein"/>
    <property type="match status" value="1"/>
</dbReference>
<evidence type="ECO:0000256" key="12">
    <source>
        <dbReference type="SAM" id="MobiDB-lite"/>
    </source>
</evidence>
<accession>A0A7M7N710</accession>
<dbReference type="FunFam" id="1.10.1420.10:FF:000004">
    <property type="entry name" value="DNA mismatch repair protein Msh3"/>
    <property type="match status" value="1"/>
</dbReference>
<dbReference type="GO" id="GO:0003690">
    <property type="term" value="F:double-stranded DNA binding"/>
    <property type="evidence" value="ECO:0000318"/>
    <property type="project" value="GO_Central"/>
</dbReference>
<evidence type="ECO:0000313" key="14">
    <source>
        <dbReference type="EnsemblMetazoa" id="XP_030832222"/>
    </source>
</evidence>
<evidence type="ECO:0000256" key="4">
    <source>
        <dbReference type="ARBA" id="ARBA00022741"/>
    </source>
</evidence>
<dbReference type="InterPro" id="IPR036678">
    <property type="entry name" value="MutS_con_dom_sf"/>
</dbReference>
<dbReference type="Pfam" id="PF05188">
    <property type="entry name" value="MutS_II"/>
    <property type="match status" value="1"/>
</dbReference>
<evidence type="ECO:0000313" key="15">
    <source>
        <dbReference type="Proteomes" id="UP000007110"/>
    </source>
</evidence>
<dbReference type="PROSITE" id="PS00486">
    <property type="entry name" value="DNA_MISMATCH_REPAIR_2"/>
    <property type="match status" value="1"/>
</dbReference>
<dbReference type="OrthoDB" id="10252754at2759"/>
<evidence type="ECO:0000256" key="3">
    <source>
        <dbReference type="ARBA" id="ARBA00022151"/>
    </source>
</evidence>
<dbReference type="InterPro" id="IPR036187">
    <property type="entry name" value="DNA_mismatch_repair_MutS_sf"/>
</dbReference>
<dbReference type="SUPFAM" id="SSF52540">
    <property type="entry name" value="P-loop containing nucleoside triphosphate hydrolases"/>
    <property type="match status" value="1"/>
</dbReference>
<dbReference type="Gene3D" id="3.40.50.300">
    <property type="entry name" value="P-loop containing nucleotide triphosphate hydrolases"/>
    <property type="match status" value="1"/>
</dbReference>
<dbReference type="GO" id="GO:0030983">
    <property type="term" value="F:mismatched DNA binding"/>
    <property type="evidence" value="ECO:0007669"/>
    <property type="project" value="InterPro"/>
</dbReference>
<feature type="region of interest" description="Disordered" evidence="12">
    <location>
        <begin position="94"/>
        <end position="213"/>
    </location>
</feature>
<feature type="compositionally biased region" description="Polar residues" evidence="12">
    <location>
        <begin position="151"/>
        <end position="170"/>
    </location>
</feature>
<dbReference type="RefSeq" id="XP_030832222.1">
    <property type="nucleotide sequence ID" value="XM_030976362.1"/>
</dbReference>
<dbReference type="Proteomes" id="UP000007110">
    <property type="component" value="Unassembled WGS sequence"/>
</dbReference>